<keyword evidence="4" id="KW-1185">Reference proteome</keyword>
<comment type="caution">
    <text evidence="3">The sequence shown here is derived from an EMBL/GenBank/DDBJ whole genome shotgun (WGS) entry which is preliminary data.</text>
</comment>
<organism evidence="3 4">
    <name type="scientific">Tremella mesenterica</name>
    <name type="common">Jelly fungus</name>
    <dbReference type="NCBI Taxonomy" id="5217"/>
    <lineage>
        <taxon>Eukaryota</taxon>
        <taxon>Fungi</taxon>
        <taxon>Dikarya</taxon>
        <taxon>Basidiomycota</taxon>
        <taxon>Agaricomycotina</taxon>
        <taxon>Tremellomycetes</taxon>
        <taxon>Tremellales</taxon>
        <taxon>Tremellaceae</taxon>
        <taxon>Tremella</taxon>
    </lineage>
</organism>
<dbReference type="OrthoDB" id="2896586at2759"/>
<evidence type="ECO:0000313" key="4">
    <source>
        <dbReference type="Proteomes" id="UP000289152"/>
    </source>
</evidence>
<dbReference type="PANTHER" id="PTHR34605">
    <property type="entry name" value="PHAGE_INTEGRASE DOMAIN-CONTAINING PROTEIN"/>
    <property type="match status" value="1"/>
</dbReference>
<accession>A0A4Q1BPF9</accession>
<dbReference type="GO" id="GO:0015074">
    <property type="term" value="P:DNA integration"/>
    <property type="evidence" value="ECO:0007669"/>
    <property type="project" value="InterPro"/>
</dbReference>
<dbReference type="InterPro" id="IPR011010">
    <property type="entry name" value="DNA_brk_join_enz"/>
</dbReference>
<dbReference type="InParanoid" id="A0A4Q1BPF9"/>
<gene>
    <name evidence="3" type="ORF">M231_02981</name>
</gene>
<keyword evidence="1" id="KW-0233">DNA recombination</keyword>
<protein>
    <recommendedName>
        <fullName evidence="5">Tyr recombinase domain-containing protein</fullName>
    </recommendedName>
</protein>
<name>A0A4Q1BPF9_TREME</name>
<proteinExistence type="predicted"/>
<sequence length="263" mass="29038">MVPRRQYLGPGMARLARLGQDQGCRMKNYWRAHPDQPNAGSSTTTPTEDRTQAAPITLPISKSIVRAVRENPKKFGGKRDSLAIRNAWCVMWGVWLCPGELLFSKFDRKRTPSRSDFDLASGILHLPWSKTTRGRGADIPLPSGVNHDVNPVQLLRDFSSRYPSANSANKPLISLSNGTLKQMVVEQHLDVALKMICISNNVRGEGTRRVGNRSSSGHSFRRGAATWAASTGADVAAIRTAGIWSGMAWKLYVTAPILDQQRF</sequence>
<dbReference type="GO" id="GO:0003677">
    <property type="term" value="F:DNA binding"/>
    <property type="evidence" value="ECO:0007669"/>
    <property type="project" value="InterPro"/>
</dbReference>
<dbReference type="SUPFAM" id="SSF56349">
    <property type="entry name" value="DNA breaking-rejoining enzymes"/>
    <property type="match status" value="1"/>
</dbReference>
<dbReference type="EMBL" id="SDIL01000027">
    <property type="protein sequence ID" value="RXK39788.1"/>
    <property type="molecule type" value="Genomic_DNA"/>
</dbReference>
<dbReference type="InterPro" id="IPR052925">
    <property type="entry name" value="Phage_Integrase-like_Recomb"/>
</dbReference>
<dbReference type="PANTHER" id="PTHR34605:SF3">
    <property type="entry name" value="P CELL-TYPE AGGLUTINATION PROTEIN MAP4-LIKE-RELATED"/>
    <property type="match status" value="1"/>
</dbReference>
<dbReference type="Proteomes" id="UP000289152">
    <property type="component" value="Unassembled WGS sequence"/>
</dbReference>
<evidence type="ECO:0000256" key="1">
    <source>
        <dbReference type="ARBA" id="ARBA00023172"/>
    </source>
</evidence>
<reference evidence="3 4" key="1">
    <citation type="submission" date="2016-06" db="EMBL/GenBank/DDBJ databases">
        <title>Evolution of pathogenesis and genome organization in the Tremellales.</title>
        <authorList>
            <person name="Cuomo C."/>
            <person name="Litvintseva A."/>
            <person name="Heitman J."/>
            <person name="Chen Y."/>
            <person name="Sun S."/>
            <person name="Springer D."/>
            <person name="Dromer F."/>
            <person name="Young S."/>
            <person name="Zeng Q."/>
            <person name="Chapman S."/>
            <person name="Gujja S."/>
            <person name="Saif S."/>
            <person name="Birren B."/>
        </authorList>
    </citation>
    <scope>NUCLEOTIDE SEQUENCE [LARGE SCALE GENOMIC DNA]</scope>
    <source>
        <strain evidence="3 4">ATCC 28783</strain>
    </source>
</reference>
<dbReference type="Gene3D" id="1.10.443.10">
    <property type="entry name" value="Intergrase catalytic core"/>
    <property type="match status" value="1"/>
</dbReference>
<evidence type="ECO:0008006" key="5">
    <source>
        <dbReference type="Google" id="ProtNLM"/>
    </source>
</evidence>
<dbReference type="InterPro" id="IPR013762">
    <property type="entry name" value="Integrase-like_cat_sf"/>
</dbReference>
<dbReference type="GO" id="GO:0006310">
    <property type="term" value="P:DNA recombination"/>
    <property type="evidence" value="ECO:0007669"/>
    <property type="project" value="UniProtKB-KW"/>
</dbReference>
<evidence type="ECO:0000313" key="3">
    <source>
        <dbReference type="EMBL" id="RXK39788.1"/>
    </source>
</evidence>
<feature type="region of interest" description="Disordered" evidence="2">
    <location>
        <begin position="30"/>
        <end position="52"/>
    </location>
</feature>
<dbReference type="AlphaFoldDB" id="A0A4Q1BPF9"/>
<evidence type="ECO:0000256" key="2">
    <source>
        <dbReference type="SAM" id="MobiDB-lite"/>
    </source>
</evidence>